<dbReference type="PhylomeDB" id="B3SAV2"/>
<dbReference type="PROSITE" id="PS50215">
    <property type="entry name" value="ADAM_MEPRO"/>
    <property type="match status" value="1"/>
</dbReference>
<feature type="binding site" evidence="8">
    <location>
        <position position="50"/>
    </location>
    <ligand>
        <name>Zn(2+)</name>
        <dbReference type="ChEBI" id="CHEBI:29105"/>
        <note>catalytic</note>
    </ligand>
</feature>
<dbReference type="InParanoid" id="B3SAV2"/>
<dbReference type="SMR" id="B3SAV2"/>
<evidence type="ECO:0000256" key="2">
    <source>
        <dbReference type="ARBA" id="ARBA00022692"/>
    </source>
</evidence>
<dbReference type="Pfam" id="PF08516">
    <property type="entry name" value="ADAM_CR"/>
    <property type="match status" value="1"/>
</dbReference>
<dbReference type="PANTHER" id="PTHR11905:SF159">
    <property type="entry name" value="ADAM METALLOPROTEASE"/>
    <property type="match status" value="1"/>
</dbReference>
<keyword evidence="2" id="KW-0812">Transmembrane</keyword>
<evidence type="ECO:0000259" key="11">
    <source>
        <dbReference type="PROSITE" id="PS50215"/>
    </source>
</evidence>
<dbReference type="InterPro" id="IPR006586">
    <property type="entry name" value="ADAM_Cys-rich"/>
</dbReference>
<dbReference type="CTD" id="6758594"/>
<evidence type="ECO:0008006" key="14">
    <source>
        <dbReference type="Google" id="ProtNLM"/>
    </source>
</evidence>
<dbReference type="GO" id="GO:0006508">
    <property type="term" value="P:proteolysis"/>
    <property type="evidence" value="ECO:0000318"/>
    <property type="project" value="GO_Central"/>
</dbReference>
<comment type="caution">
    <text evidence="7">Lacks conserved residue(s) required for the propagation of feature annotation.</text>
</comment>
<dbReference type="GO" id="GO:0016020">
    <property type="term" value="C:membrane"/>
    <property type="evidence" value="ECO:0007669"/>
    <property type="project" value="UniProtKB-SubCell"/>
</dbReference>
<evidence type="ECO:0000256" key="4">
    <source>
        <dbReference type="ARBA" id="ARBA00023136"/>
    </source>
</evidence>
<feature type="disulfide bond" evidence="7">
    <location>
        <begin position="347"/>
        <end position="356"/>
    </location>
</feature>
<dbReference type="InterPro" id="IPR013111">
    <property type="entry name" value="EGF_extracell"/>
</dbReference>
<dbReference type="PRINTS" id="PR00289">
    <property type="entry name" value="DISINTEGRIN"/>
</dbReference>
<feature type="domain" description="Peptidase M12B" evidence="11">
    <location>
        <begin position="1"/>
        <end position="106"/>
    </location>
</feature>
<evidence type="ECO:0000256" key="5">
    <source>
        <dbReference type="ARBA" id="ARBA00023157"/>
    </source>
</evidence>
<dbReference type="Gene3D" id="3.40.390.10">
    <property type="entry name" value="Collagenase (Catalytic Domain)"/>
    <property type="match status" value="1"/>
</dbReference>
<dbReference type="Gene3D" id="4.10.70.10">
    <property type="entry name" value="Disintegrin domain"/>
    <property type="match status" value="1"/>
</dbReference>
<dbReference type="PROSITE" id="PS50214">
    <property type="entry name" value="DISINTEGRIN_2"/>
    <property type="match status" value="1"/>
</dbReference>
<sequence length="398" mass="41874">VSSIYYILGIAYVSTMCLSNSVGVVENSMNLEVVAAIMAHEMGHNFGMNHDTGRTCSCPYKPTGATICIMAATLRSPYPQSFSSCSVADLNKNLNEGLGSCLFNAPTKLYTNPCQDPCCNAATCKLQSFAECASGSCCANCKFKARSTLCRNVTNDCDLPEYCSGTSADCPVNVVKQSSLTCGNSTGYCYNGACVTIDAQCQTLWGPTGKKAPQLCWDRLNVAGNKYGFCKKTSAGQFIGCTASNVQCGKLHCDTQASKPAIGSTWSSATATFTQGGKQTICRSASVDLGSDIPDPGIVLDGTKCGDKKICFDNECRDISNVINVKQCNPVDCSNHGICNSNGNCHCDNGYAPPSCSQPGNGGSIDSHGHSTVPTATPGKIVLKQSHVYVILTAVSYN</sequence>
<dbReference type="GO" id="GO:0046872">
    <property type="term" value="F:metal ion binding"/>
    <property type="evidence" value="ECO:0007669"/>
    <property type="project" value="UniProtKB-KW"/>
</dbReference>
<comment type="subcellular location">
    <subcellularLocation>
        <location evidence="1">Membrane</location>
        <topology evidence="1">Single-pass membrane protein</topology>
    </subcellularLocation>
</comment>
<dbReference type="HOGENOM" id="CLU_012714_6_1_1"/>
<gene>
    <name evidence="12" type="ORF">TRIADDRAFT_32362</name>
</gene>
<dbReference type="SUPFAM" id="SSF55486">
    <property type="entry name" value="Metalloproteases ('zincins'), catalytic domain"/>
    <property type="match status" value="1"/>
</dbReference>
<name>B3SAV2_TRIAD</name>
<keyword evidence="8" id="KW-0862">Zinc</keyword>
<dbReference type="GO" id="GO:0004222">
    <property type="term" value="F:metalloendopeptidase activity"/>
    <property type="evidence" value="ECO:0000318"/>
    <property type="project" value="GO_Central"/>
</dbReference>
<dbReference type="PANTHER" id="PTHR11905">
    <property type="entry name" value="ADAM A DISINTEGRIN AND METALLOPROTEASE DOMAIN"/>
    <property type="match status" value="1"/>
</dbReference>
<dbReference type="InterPro" id="IPR024079">
    <property type="entry name" value="MetalloPept_cat_dom_sf"/>
</dbReference>
<reference evidence="12 13" key="1">
    <citation type="journal article" date="2008" name="Nature">
        <title>The Trichoplax genome and the nature of placozoans.</title>
        <authorList>
            <person name="Srivastava M."/>
            <person name="Begovic E."/>
            <person name="Chapman J."/>
            <person name="Putnam N.H."/>
            <person name="Hellsten U."/>
            <person name="Kawashima T."/>
            <person name="Kuo A."/>
            <person name="Mitros T."/>
            <person name="Salamov A."/>
            <person name="Carpenter M.L."/>
            <person name="Signorovitch A.Y."/>
            <person name="Moreno M.A."/>
            <person name="Kamm K."/>
            <person name="Grimwood J."/>
            <person name="Schmutz J."/>
            <person name="Shapiro H."/>
            <person name="Grigoriev I.V."/>
            <person name="Buss L.W."/>
            <person name="Schierwater B."/>
            <person name="Dellaporta S.L."/>
            <person name="Rokhsar D.S."/>
        </authorList>
    </citation>
    <scope>NUCLEOTIDE SEQUENCE [LARGE SCALE GENOMIC DNA]</scope>
    <source>
        <strain evidence="12 13">Grell-BS-1999</strain>
    </source>
</reference>
<dbReference type="SMART" id="SM00608">
    <property type="entry name" value="ACR"/>
    <property type="match status" value="1"/>
</dbReference>
<feature type="binding site" evidence="8">
    <location>
        <position position="40"/>
    </location>
    <ligand>
        <name>Zn(2+)</name>
        <dbReference type="ChEBI" id="CHEBI:29105"/>
        <note>catalytic</note>
    </ligand>
</feature>
<dbReference type="eggNOG" id="KOG3607">
    <property type="taxonomic scope" value="Eukaryota"/>
</dbReference>
<protein>
    <recommendedName>
        <fullName evidence="14">Disintegrin domain-containing protein</fullName>
    </recommendedName>
</protein>
<proteinExistence type="predicted"/>
<dbReference type="InterPro" id="IPR036436">
    <property type="entry name" value="Disintegrin_dom_sf"/>
</dbReference>
<evidence type="ECO:0000313" key="13">
    <source>
        <dbReference type="Proteomes" id="UP000009022"/>
    </source>
</evidence>
<keyword evidence="8" id="KW-0479">Metal-binding</keyword>
<keyword evidence="13" id="KW-1185">Reference proteome</keyword>
<feature type="non-terminal residue" evidence="12">
    <location>
        <position position="1"/>
    </location>
</feature>
<dbReference type="PROSITE" id="PS01186">
    <property type="entry name" value="EGF_2"/>
    <property type="match status" value="1"/>
</dbReference>
<feature type="domain" description="EGF-like" evidence="9">
    <location>
        <begin position="324"/>
        <end position="357"/>
    </location>
</feature>
<keyword evidence="3" id="KW-1133">Transmembrane helix</keyword>
<dbReference type="Pfam" id="PF01421">
    <property type="entry name" value="Reprolysin"/>
    <property type="match status" value="1"/>
</dbReference>
<feature type="active site" evidence="8">
    <location>
        <position position="41"/>
    </location>
</feature>
<evidence type="ECO:0000313" key="12">
    <source>
        <dbReference type="EMBL" id="EDV20166.1"/>
    </source>
</evidence>
<evidence type="ECO:0000259" key="10">
    <source>
        <dbReference type="PROSITE" id="PS50214"/>
    </source>
</evidence>
<dbReference type="GeneID" id="6758594"/>
<dbReference type="Pfam" id="PF07974">
    <property type="entry name" value="EGF_2"/>
    <property type="match status" value="1"/>
</dbReference>
<feature type="disulfide bond" evidence="6">
    <location>
        <begin position="150"/>
        <end position="170"/>
    </location>
</feature>
<dbReference type="OrthoDB" id="5951731at2759"/>
<feature type="binding site" evidence="8">
    <location>
        <position position="44"/>
    </location>
    <ligand>
        <name>Zn(2+)</name>
        <dbReference type="ChEBI" id="CHEBI:29105"/>
        <note>catalytic</note>
    </ligand>
</feature>
<keyword evidence="5 7" id="KW-1015">Disulfide bond</keyword>
<dbReference type="Pfam" id="PF00200">
    <property type="entry name" value="Disintegrin"/>
    <property type="match status" value="1"/>
</dbReference>
<evidence type="ECO:0000256" key="8">
    <source>
        <dbReference type="PROSITE-ProRule" id="PRU00276"/>
    </source>
</evidence>
<dbReference type="RefSeq" id="XP_002117327.1">
    <property type="nucleotide sequence ID" value="XM_002117291.1"/>
</dbReference>
<evidence type="ECO:0000256" key="6">
    <source>
        <dbReference type="PROSITE-ProRule" id="PRU00068"/>
    </source>
</evidence>
<dbReference type="SMART" id="SM00050">
    <property type="entry name" value="DISIN"/>
    <property type="match status" value="1"/>
</dbReference>
<dbReference type="OMA" id="QHILCAK"/>
<dbReference type="SUPFAM" id="SSF57552">
    <property type="entry name" value="Blood coagulation inhibitor (disintegrin)"/>
    <property type="match status" value="1"/>
</dbReference>
<dbReference type="PROSITE" id="PS50026">
    <property type="entry name" value="EGF_3"/>
    <property type="match status" value="1"/>
</dbReference>
<dbReference type="EMBL" id="DS985262">
    <property type="protein sequence ID" value="EDV20166.1"/>
    <property type="molecule type" value="Genomic_DNA"/>
</dbReference>
<dbReference type="AlphaFoldDB" id="B3SAV2"/>
<organism evidence="12 13">
    <name type="scientific">Trichoplax adhaerens</name>
    <name type="common">Trichoplax reptans</name>
    <dbReference type="NCBI Taxonomy" id="10228"/>
    <lineage>
        <taxon>Eukaryota</taxon>
        <taxon>Metazoa</taxon>
        <taxon>Placozoa</taxon>
        <taxon>Uniplacotomia</taxon>
        <taxon>Trichoplacea</taxon>
        <taxon>Trichoplacidae</taxon>
        <taxon>Trichoplax</taxon>
    </lineage>
</organism>
<dbReference type="InterPro" id="IPR001762">
    <property type="entry name" value="Disintegrin_dom"/>
</dbReference>
<dbReference type="KEGG" id="tad:TRIADDRAFT_32362"/>
<evidence type="ECO:0000256" key="1">
    <source>
        <dbReference type="ARBA" id="ARBA00004167"/>
    </source>
</evidence>
<accession>B3SAV2</accession>
<evidence type="ECO:0000259" key="9">
    <source>
        <dbReference type="PROSITE" id="PS50026"/>
    </source>
</evidence>
<dbReference type="InterPro" id="IPR001590">
    <property type="entry name" value="Peptidase_M12B"/>
</dbReference>
<dbReference type="Proteomes" id="UP000009022">
    <property type="component" value="Unassembled WGS sequence"/>
</dbReference>
<evidence type="ECO:0000256" key="7">
    <source>
        <dbReference type="PROSITE-ProRule" id="PRU00076"/>
    </source>
</evidence>
<dbReference type="PROSITE" id="PS00427">
    <property type="entry name" value="DISINTEGRIN_1"/>
    <property type="match status" value="1"/>
</dbReference>
<keyword evidence="4" id="KW-0472">Membrane</keyword>
<evidence type="ECO:0000256" key="3">
    <source>
        <dbReference type="ARBA" id="ARBA00022989"/>
    </source>
</evidence>
<keyword evidence="7" id="KW-0245">EGF-like domain</keyword>
<dbReference type="InterPro" id="IPR000742">
    <property type="entry name" value="EGF"/>
</dbReference>
<dbReference type="InterPro" id="IPR018358">
    <property type="entry name" value="Disintegrin_CS"/>
</dbReference>
<feature type="domain" description="Disintegrin" evidence="10">
    <location>
        <begin position="101"/>
        <end position="178"/>
    </location>
</feature>